<keyword evidence="3" id="KW-1185">Reference proteome</keyword>
<organism evidence="2 3">
    <name type="scientific">Caulifigura coniformis</name>
    <dbReference type="NCBI Taxonomy" id="2527983"/>
    <lineage>
        <taxon>Bacteria</taxon>
        <taxon>Pseudomonadati</taxon>
        <taxon>Planctomycetota</taxon>
        <taxon>Planctomycetia</taxon>
        <taxon>Planctomycetales</taxon>
        <taxon>Planctomycetaceae</taxon>
        <taxon>Caulifigura</taxon>
    </lineage>
</organism>
<reference evidence="2 3" key="1">
    <citation type="submission" date="2019-02" db="EMBL/GenBank/DDBJ databases">
        <title>Deep-cultivation of Planctomycetes and their phenomic and genomic characterization uncovers novel biology.</title>
        <authorList>
            <person name="Wiegand S."/>
            <person name="Jogler M."/>
            <person name="Boedeker C."/>
            <person name="Pinto D."/>
            <person name="Vollmers J."/>
            <person name="Rivas-Marin E."/>
            <person name="Kohn T."/>
            <person name="Peeters S.H."/>
            <person name="Heuer A."/>
            <person name="Rast P."/>
            <person name="Oberbeckmann S."/>
            <person name="Bunk B."/>
            <person name="Jeske O."/>
            <person name="Meyerdierks A."/>
            <person name="Storesund J.E."/>
            <person name="Kallscheuer N."/>
            <person name="Luecker S."/>
            <person name="Lage O.M."/>
            <person name="Pohl T."/>
            <person name="Merkel B.J."/>
            <person name="Hornburger P."/>
            <person name="Mueller R.-W."/>
            <person name="Bruemmer F."/>
            <person name="Labrenz M."/>
            <person name="Spormann A.M."/>
            <person name="Op den Camp H."/>
            <person name="Overmann J."/>
            <person name="Amann R."/>
            <person name="Jetten M.S.M."/>
            <person name="Mascher T."/>
            <person name="Medema M.H."/>
            <person name="Devos D.P."/>
            <person name="Kaster A.-K."/>
            <person name="Ovreas L."/>
            <person name="Rohde M."/>
            <person name="Galperin M.Y."/>
            <person name="Jogler C."/>
        </authorList>
    </citation>
    <scope>NUCLEOTIDE SEQUENCE [LARGE SCALE GENOMIC DNA]</scope>
    <source>
        <strain evidence="2 3">Pan44</strain>
    </source>
</reference>
<evidence type="ECO:0000313" key="2">
    <source>
        <dbReference type="EMBL" id="QDT54066.1"/>
    </source>
</evidence>
<dbReference type="Proteomes" id="UP000315700">
    <property type="component" value="Chromosome"/>
</dbReference>
<keyword evidence="1" id="KW-0812">Transmembrane</keyword>
<gene>
    <name evidence="2" type="ORF">Pan44_20930</name>
</gene>
<feature type="transmembrane region" description="Helical" evidence="1">
    <location>
        <begin position="60"/>
        <end position="79"/>
    </location>
</feature>
<proteinExistence type="predicted"/>
<dbReference type="AlphaFoldDB" id="A0A517SD73"/>
<dbReference type="EMBL" id="CP036271">
    <property type="protein sequence ID" value="QDT54066.1"/>
    <property type="molecule type" value="Genomic_DNA"/>
</dbReference>
<name>A0A517SD73_9PLAN</name>
<dbReference type="RefSeq" id="WP_231754275.1">
    <property type="nucleotide sequence ID" value="NZ_CP036271.1"/>
</dbReference>
<sequence length="245" mass="27186">MSTGAPAAAVPPRSPSNAHEDRVILVPLPKIVFLWPTLVVAILAGIYMSFKHEPGAEGPVIAAVAFLSMLALNLIVLSFDFPRTTSLTVFFIIVAVFLGGALMVVYYPTVLPWLSTQLLKIRPVANATFYFVFSTMMALIYLGVAITVRFDYWEVRGNELLHHHGFLSDLERFPAPALKIDKEIKDVFEYILLGSGRLILHPSNEPRAIVLENIAWITRKEKAITNLLGTLQVRFRKQGPADDGT</sequence>
<dbReference type="KEGG" id="ccos:Pan44_20930"/>
<feature type="transmembrane region" description="Helical" evidence="1">
    <location>
        <begin position="31"/>
        <end position="48"/>
    </location>
</feature>
<keyword evidence="1" id="KW-1133">Transmembrane helix</keyword>
<protein>
    <submittedName>
        <fullName evidence="2">Uncharacterized protein</fullName>
    </submittedName>
</protein>
<keyword evidence="1" id="KW-0472">Membrane</keyword>
<evidence type="ECO:0000313" key="3">
    <source>
        <dbReference type="Proteomes" id="UP000315700"/>
    </source>
</evidence>
<feature type="transmembrane region" description="Helical" evidence="1">
    <location>
        <begin position="86"/>
        <end position="107"/>
    </location>
</feature>
<feature type="transmembrane region" description="Helical" evidence="1">
    <location>
        <begin position="127"/>
        <end position="148"/>
    </location>
</feature>
<evidence type="ECO:0000256" key="1">
    <source>
        <dbReference type="SAM" id="Phobius"/>
    </source>
</evidence>
<dbReference type="InParanoid" id="A0A517SD73"/>
<accession>A0A517SD73</accession>